<sequence length="60" mass="7293">MINRKAILIPLLILFIALLRQVSIHWGEKTTIFWFYLFGVIFLAIIFLYQLLLTRRKKER</sequence>
<evidence type="ECO:0000313" key="3">
    <source>
        <dbReference type="Proteomes" id="UP000023555"/>
    </source>
</evidence>
<organism evidence="2 3">
    <name type="scientific">Lysinibacillus sphaericus CBAM5</name>
    <dbReference type="NCBI Taxonomy" id="1400869"/>
    <lineage>
        <taxon>Bacteria</taxon>
        <taxon>Bacillati</taxon>
        <taxon>Bacillota</taxon>
        <taxon>Bacilli</taxon>
        <taxon>Bacillales</taxon>
        <taxon>Bacillaceae</taxon>
        <taxon>Lysinibacillus</taxon>
    </lineage>
</organism>
<dbReference type="Proteomes" id="UP000023555">
    <property type="component" value="Unassembled WGS sequence"/>
</dbReference>
<dbReference type="HOGENOM" id="CLU_2936137_0_0_9"/>
<dbReference type="AlphaFoldDB" id="W7RMU5"/>
<keyword evidence="1" id="KW-0812">Transmembrane</keyword>
<name>W7RMU5_LYSSH</name>
<keyword evidence="1" id="KW-1133">Transmembrane helix</keyword>
<comment type="caution">
    <text evidence="2">The sequence shown here is derived from an EMBL/GenBank/DDBJ whole genome shotgun (WGS) entry which is preliminary data.</text>
</comment>
<keyword evidence="1" id="KW-0472">Membrane</keyword>
<gene>
    <name evidence="2" type="ORF">P799_18065</name>
</gene>
<proteinExistence type="predicted"/>
<dbReference type="EMBL" id="AYKQ01000013">
    <property type="protein sequence ID" value="EWH31929.1"/>
    <property type="molecule type" value="Genomic_DNA"/>
</dbReference>
<feature type="transmembrane region" description="Helical" evidence="1">
    <location>
        <begin position="31"/>
        <end position="52"/>
    </location>
</feature>
<evidence type="ECO:0000313" key="2">
    <source>
        <dbReference type="EMBL" id="EWH31929.1"/>
    </source>
</evidence>
<reference evidence="2 3" key="1">
    <citation type="journal article" date="2015" name="Stand. Genomic Sci.">
        <title>Genome sequence and description of the mosquitocidal and heavy metal tolerant strain Lysinibacillus sphaericus CBAM5.</title>
        <authorList>
            <person name="Pena-Montenegro T.D."/>
            <person name="Lozano L."/>
            <person name="Dussan J."/>
        </authorList>
    </citation>
    <scope>NUCLEOTIDE SEQUENCE [LARGE SCALE GENOMIC DNA]</scope>
    <source>
        <strain evidence="2">CBAM5</strain>
    </source>
</reference>
<evidence type="ECO:0000256" key="1">
    <source>
        <dbReference type="SAM" id="Phobius"/>
    </source>
</evidence>
<accession>W7RMU5</accession>
<protein>
    <submittedName>
        <fullName evidence="2">Uncharacterized protein</fullName>
    </submittedName>
</protein>